<keyword evidence="2" id="KW-0378">Hydrolase</keyword>
<keyword evidence="3" id="KW-1185">Reference proteome</keyword>
<evidence type="ECO:0000256" key="1">
    <source>
        <dbReference type="SAM" id="SignalP"/>
    </source>
</evidence>
<dbReference type="OrthoDB" id="268681at2"/>
<reference evidence="2 3" key="1">
    <citation type="submission" date="2019-02" db="EMBL/GenBank/DDBJ databases">
        <title>Deep-cultivation of Planctomycetes and their phenomic and genomic characterization uncovers novel biology.</title>
        <authorList>
            <person name="Wiegand S."/>
            <person name="Jogler M."/>
            <person name="Boedeker C."/>
            <person name="Pinto D."/>
            <person name="Vollmers J."/>
            <person name="Rivas-Marin E."/>
            <person name="Kohn T."/>
            <person name="Peeters S.H."/>
            <person name="Heuer A."/>
            <person name="Rast P."/>
            <person name="Oberbeckmann S."/>
            <person name="Bunk B."/>
            <person name="Jeske O."/>
            <person name="Meyerdierks A."/>
            <person name="Storesund J.E."/>
            <person name="Kallscheuer N."/>
            <person name="Luecker S."/>
            <person name="Lage O.M."/>
            <person name="Pohl T."/>
            <person name="Merkel B.J."/>
            <person name="Hornburger P."/>
            <person name="Mueller R.-W."/>
            <person name="Bruemmer F."/>
            <person name="Labrenz M."/>
            <person name="Spormann A.M."/>
            <person name="Op den Camp H."/>
            <person name="Overmann J."/>
            <person name="Amann R."/>
            <person name="Jetten M.S.M."/>
            <person name="Mascher T."/>
            <person name="Medema M.H."/>
            <person name="Devos D.P."/>
            <person name="Kaster A.-K."/>
            <person name="Ovreas L."/>
            <person name="Rohde M."/>
            <person name="Galperin M.Y."/>
            <person name="Jogler C."/>
        </authorList>
    </citation>
    <scope>NUCLEOTIDE SEQUENCE [LARGE SCALE GENOMIC DNA]</scope>
    <source>
        <strain evidence="2 3">ETA_A1</strain>
    </source>
</reference>
<dbReference type="Proteomes" id="UP000319576">
    <property type="component" value="Chromosome"/>
</dbReference>
<dbReference type="KEGG" id="uli:ETAA1_60790"/>
<dbReference type="GO" id="GO:0016787">
    <property type="term" value="F:hydrolase activity"/>
    <property type="evidence" value="ECO:0007669"/>
    <property type="project" value="UniProtKB-KW"/>
</dbReference>
<protein>
    <submittedName>
        <fullName evidence="2">Alpha/beta hydrolase family protein</fullName>
    </submittedName>
</protein>
<evidence type="ECO:0000313" key="2">
    <source>
        <dbReference type="EMBL" id="QDU24066.1"/>
    </source>
</evidence>
<name>A0A517Y2P6_9BACT</name>
<feature type="signal peptide" evidence="1">
    <location>
        <begin position="1"/>
        <end position="26"/>
    </location>
</feature>
<gene>
    <name evidence="2" type="ORF">ETAA1_60790</name>
</gene>
<accession>A0A517Y2P6</accession>
<sequence length="383" mass="41404" precursor="true">MRRLWSLPLLAAALVALSFDATPVEAQAAKPTEEAFTTADGVRLKGLFHKSPNGPKQGNAVVMLLYPPGAERTMLKGDWDGLVDALNTEGFHVFRFDWRGHGGSTDIVDPVGDNMPIGGVLYNGFFSNGITGGWNVRYVKGGALAKKPNELRVKGGITLPAYLPVFVNDLAAARLHLDQKNDNGEVNTSSLYIVGAGETASLGMMWLASEWQRPGVAPLLGGGLQYKATPTPGIVVDPPAGADIAGAVWLSGSRPPVFPQTTVQWWAKSSVKLRDNNKMLFLYGGTDAAAKKDADFFFDQVLVADGRKGAAGVAAVEQTFKADLGKTNLNGVALLGKDKDLKTETKILEYLKARQKDRVDMIRKSRNYVTPYYVNVNHYLSPR</sequence>
<dbReference type="Gene3D" id="3.40.50.1820">
    <property type="entry name" value="alpha/beta hydrolase"/>
    <property type="match status" value="1"/>
</dbReference>
<dbReference type="InterPro" id="IPR029058">
    <property type="entry name" value="AB_hydrolase_fold"/>
</dbReference>
<proteinExistence type="predicted"/>
<dbReference type="AlphaFoldDB" id="A0A517Y2P6"/>
<feature type="chain" id="PRO_5021697686" evidence="1">
    <location>
        <begin position="27"/>
        <end position="383"/>
    </location>
</feature>
<keyword evidence="1" id="KW-0732">Signal</keyword>
<dbReference type="RefSeq" id="WP_145244261.1">
    <property type="nucleotide sequence ID" value="NZ_CP036273.1"/>
</dbReference>
<dbReference type="EMBL" id="CP036273">
    <property type="protein sequence ID" value="QDU24066.1"/>
    <property type="molecule type" value="Genomic_DNA"/>
</dbReference>
<dbReference type="SUPFAM" id="SSF53474">
    <property type="entry name" value="alpha/beta-Hydrolases"/>
    <property type="match status" value="1"/>
</dbReference>
<organism evidence="2 3">
    <name type="scientific">Urbifossiella limnaea</name>
    <dbReference type="NCBI Taxonomy" id="2528023"/>
    <lineage>
        <taxon>Bacteria</taxon>
        <taxon>Pseudomonadati</taxon>
        <taxon>Planctomycetota</taxon>
        <taxon>Planctomycetia</taxon>
        <taxon>Gemmatales</taxon>
        <taxon>Gemmataceae</taxon>
        <taxon>Urbifossiella</taxon>
    </lineage>
</organism>
<evidence type="ECO:0000313" key="3">
    <source>
        <dbReference type="Proteomes" id="UP000319576"/>
    </source>
</evidence>